<dbReference type="SUPFAM" id="SSF74653">
    <property type="entry name" value="TolA/TonB C-terminal domain"/>
    <property type="match status" value="1"/>
</dbReference>
<evidence type="ECO:0000256" key="5">
    <source>
        <dbReference type="SAM" id="MobiDB-lite"/>
    </source>
</evidence>
<organism evidence="6">
    <name type="scientific">hydrothermal vent metagenome</name>
    <dbReference type="NCBI Taxonomy" id="652676"/>
    <lineage>
        <taxon>unclassified sequences</taxon>
        <taxon>metagenomes</taxon>
        <taxon>ecological metagenomes</taxon>
    </lineage>
</organism>
<evidence type="ECO:0000256" key="2">
    <source>
        <dbReference type="ARBA" id="ARBA00022692"/>
    </source>
</evidence>
<dbReference type="InterPro" id="IPR006260">
    <property type="entry name" value="TonB/TolA_C"/>
</dbReference>
<dbReference type="NCBIfam" id="TIGR01352">
    <property type="entry name" value="tonB_Cterm"/>
    <property type="match status" value="1"/>
</dbReference>
<feature type="region of interest" description="Disordered" evidence="5">
    <location>
        <begin position="136"/>
        <end position="156"/>
    </location>
</feature>
<sequence>MREPSLKETAVLSLILHALVFLTALLVIKKTSLVTLPSPYMVRIVSPAKVTTKKTKATVSKVRTRKKVKAEIKTKHKTVRKSRPARVAKKAVPVKKAFPPSDGVTLKERIAAIRAKKRIKEIVALRKTVLSVKKEQKAKEVQPPANEETVTSEGNPGGESLLAGYYSLVKERVWSEWVFPEFRTGQGLETVVDIKVYKNGRVKIQGIKKSSGNTLFDRSVLRAISKASPLPPPPYALEIAVRFTP</sequence>
<comment type="subcellular location">
    <subcellularLocation>
        <location evidence="1">Membrane</location>
        <topology evidence="1">Single-pass membrane protein</topology>
    </subcellularLocation>
</comment>
<evidence type="ECO:0000256" key="3">
    <source>
        <dbReference type="ARBA" id="ARBA00022989"/>
    </source>
</evidence>
<protein>
    <submittedName>
        <fullName evidence="6">Ferric siderophore transport system, periplasmic binding protein TonB</fullName>
    </submittedName>
</protein>
<keyword evidence="4" id="KW-0472">Membrane</keyword>
<accession>A0A3B1DKB2</accession>
<gene>
    <name evidence="6" type="ORF">MNBD_NITROSPIRAE03-1184</name>
</gene>
<dbReference type="EMBL" id="UOGI01000041">
    <property type="protein sequence ID" value="VAX29077.1"/>
    <property type="molecule type" value="Genomic_DNA"/>
</dbReference>
<keyword evidence="2" id="KW-0812">Transmembrane</keyword>
<reference evidence="6" key="1">
    <citation type="submission" date="2018-06" db="EMBL/GenBank/DDBJ databases">
        <authorList>
            <person name="Zhirakovskaya E."/>
        </authorList>
    </citation>
    <scope>NUCLEOTIDE SEQUENCE</scope>
</reference>
<keyword evidence="3" id="KW-1133">Transmembrane helix</keyword>
<dbReference type="Gene3D" id="3.30.1150.10">
    <property type="match status" value="1"/>
</dbReference>
<dbReference type="Pfam" id="PF13103">
    <property type="entry name" value="TonB_2"/>
    <property type="match status" value="1"/>
</dbReference>
<proteinExistence type="predicted"/>
<evidence type="ECO:0000256" key="1">
    <source>
        <dbReference type="ARBA" id="ARBA00004167"/>
    </source>
</evidence>
<name>A0A3B1DKB2_9ZZZZ</name>
<evidence type="ECO:0000313" key="6">
    <source>
        <dbReference type="EMBL" id="VAX29077.1"/>
    </source>
</evidence>
<evidence type="ECO:0000256" key="4">
    <source>
        <dbReference type="ARBA" id="ARBA00023136"/>
    </source>
</evidence>
<dbReference type="GO" id="GO:0016020">
    <property type="term" value="C:membrane"/>
    <property type="evidence" value="ECO:0007669"/>
    <property type="project" value="UniProtKB-SubCell"/>
</dbReference>
<dbReference type="AlphaFoldDB" id="A0A3B1DKB2"/>